<evidence type="ECO:0000313" key="3">
    <source>
        <dbReference type="Proteomes" id="UP000235672"/>
    </source>
</evidence>
<keyword evidence="3" id="KW-1185">Reference proteome</keyword>
<dbReference type="AlphaFoldDB" id="A0A2J6QJX2"/>
<feature type="compositionally biased region" description="Low complexity" evidence="1">
    <location>
        <begin position="108"/>
        <end position="118"/>
    </location>
</feature>
<name>A0A2J6QJX2_9HELO</name>
<protein>
    <submittedName>
        <fullName evidence="2">Uncharacterized protein</fullName>
    </submittedName>
</protein>
<dbReference type="Proteomes" id="UP000235672">
    <property type="component" value="Unassembled WGS sequence"/>
</dbReference>
<dbReference type="EMBL" id="KZ613467">
    <property type="protein sequence ID" value="PMD26575.1"/>
    <property type="molecule type" value="Genomic_DNA"/>
</dbReference>
<evidence type="ECO:0000256" key="1">
    <source>
        <dbReference type="SAM" id="MobiDB-lite"/>
    </source>
</evidence>
<organism evidence="2 3">
    <name type="scientific">Hyaloscypha hepaticicola</name>
    <dbReference type="NCBI Taxonomy" id="2082293"/>
    <lineage>
        <taxon>Eukaryota</taxon>
        <taxon>Fungi</taxon>
        <taxon>Dikarya</taxon>
        <taxon>Ascomycota</taxon>
        <taxon>Pezizomycotina</taxon>
        <taxon>Leotiomycetes</taxon>
        <taxon>Helotiales</taxon>
        <taxon>Hyaloscyphaceae</taxon>
        <taxon>Hyaloscypha</taxon>
    </lineage>
</organism>
<dbReference type="OrthoDB" id="3558327at2759"/>
<proteinExistence type="predicted"/>
<feature type="region of interest" description="Disordered" evidence="1">
    <location>
        <begin position="105"/>
        <end position="136"/>
    </location>
</feature>
<evidence type="ECO:0000313" key="2">
    <source>
        <dbReference type="EMBL" id="PMD26575.1"/>
    </source>
</evidence>
<accession>A0A2J6QJX2</accession>
<gene>
    <name evidence="2" type="ORF">NA56DRAFT_743910</name>
</gene>
<sequence length="136" mass="14828">MDTSEFTHQVNLLLSCLRDRANNCLGTLHTLTPSKSTMIATLFRQPGSRSTDSRTYTTKILAIASPNTKARITMPLLNKLEILKTDGPGWKTTYLGAEYQFVVEDVEPSSPSDSSSVSSEEETELGEDVGGGVEEL</sequence>
<reference evidence="2 3" key="1">
    <citation type="submission" date="2016-05" db="EMBL/GenBank/DDBJ databases">
        <title>A degradative enzymes factory behind the ericoid mycorrhizal symbiosis.</title>
        <authorList>
            <consortium name="DOE Joint Genome Institute"/>
            <person name="Martino E."/>
            <person name="Morin E."/>
            <person name="Grelet G."/>
            <person name="Kuo A."/>
            <person name="Kohler A."/>
            <person name="Daghino S."/>
            <person name="Barry K."/>
            <person name="Choi C."/>
            <person name="Cichocki N."/>
            <person name="Clum A."/>
            <person name="Copeland A."/>
            <person name="Hainaut M."/>
            <person name="Haridas S."/>
            <person name="Labutti K."/>
            <person name="Lindquist E."/>
            <person name="Lipzen A."/>
            <person name="Khouja H.-R."/>
            <person name="Murat C."/>
            <person name="Ohm R."/>
            <person name="Olson A."/>
            <person name="Spatafora J."/>
            <person name="Veneault-Fourrey C."/>
            <person name="Henrissat B."/>
            <person name="Grigoriev I."/>
            <person name="Martin F."/>
            <person name="Perotto S."/>
        </authorList>
    </citation>
    <scope>NUCLEOTIDE SEQUENCE [LARGE SCALE GENOMIC DNA]</scope>
    <source>
        <strain evidence="2 3">UAMH 7357</strain>
    </source>
</reference>